<dbReference type="EMBL" id="SNSC02000007">
    <property type="protein sequence ID" value="TID22662.1"/>
    <property type="molecule type" value="Genomic_DNA"/>
</dbReference>
<sequence>MANRTTTENLDRKTDYFPFLSLPGELRDQIYRLALQGTPHKPQEYHPHIMSPGSEQFTYASLSSKAKPNFNFLLCNKQIYQETIDLLYKLHRFDLEIINFKVPASLEHWPFWTRIKHLDVHVYVEESGSLSALTKVLAERMGSVRIHRLHLVSSVKGGILDELEGLAGLKVHGPVSIHVDTTDDEHISVKTRLGPILTGMIGNGESEIEVQGYGVFKVDAFSRPCSA</sequence>
<dbReference type="PANTHER" id="PTHR42085">
    <property type="entry name" value="F-BOX DOMAIN-CONTAINING PROTEIN"/>
    <property type="match status" value="1"/>
</dbReference>
<name>A0A4Z1PJZ6_9PEZI</name>
<dbReference type="Proteomes" id="UP000298493">
    <property type="component" value="Unassembled WGS sequence"/>
</dbReference>
<gene>
    <name evidence="2" type="ORF">E6O75_ATG01836</name>
</gene>
<dbReference type="Pfam" id="PF24864">
    <property type="entry name" value="DUF7730"/>
    <property type="match status" value="1"/>
</dbReference>
<organism evidence="2 3">
    <name type="scientific">Venturia nashicola</name>
    <dbReference type="NCBI Taxonomy" id="86259"/>
    <lineage>
        <taxon>Eukaryota</taxon>
        <taxon>Fungi</taxon>
        <taxon>Dikarya</taxon>
        <taxon>Ascomycota</taxon>
        <taxon>Pezizomycotina</taxon>
        <taxon>Dothideomycetes</taxon>
        <taxon>Pleosporomycetidae</taxon>
        <taxon>Venturiales</taxon>
        <taxon>Venturiaceae</taxon>
        <taxon>Venturia</taxon>
    </lineage>
</organism>
<proteinExistence type="predicted"/>
<dbReference type="InterPro" id="IPR056632">
    <property type="entry name" value="DUF7730"/>
</dbReference>
<feature type="domain" description="DUF7730" evidence="1">
    <location>
        <begin position="19"/>
        <end position="126"/>
    </location>
</feature>
<dbReference type="InterPro" id="IPR038883">
    <property type="entry name" value="AN11006-like"/>
</dbReference>
<evidence type="ECO:0000313" key="2">
    <source>
        <dbReference type="EMBL" id="TID22662.1"/>
    </source>
</evidence>
<comment type="caution">
    <text evidence="2">The sequence shown here is derived from an EMBL/GenBank/DDBJ whole genome shotgun (WGS) entry which is preliminary data.</text>
</comment>
<dbReference type="PANTHER" id="PTHR42085:SF1">
    <property type="entry name" value="F-BOX DOMAIN-CONTAINING PROTEIN"/>
    <property type="match status" value="1"/>
</dbReference>
<evidence type="ECO:0000259" key="1">
    <source>
        <dbReference type="Pfam" id="PF24864"/>
    </source>
</evidence>
<dbReference type="AlphaFoldDB" id="A0A4Z1PJZ6"/>
<protein>
    <recommendedName>
        <fullName evidence="1">DUF7730 domain-containing protein</fullName>
    </recommendedName>
</protein>
<evidence type="ECO:0000313" key="3">
    <source>
        <dbReference type="Proteomes" id="UP000298493"/>
    </source>
</evidence>
<keyword evidence="3" id="KW-1185">Reference proteome</keyword>
<accession>A0A4Z1PJZ6</accession>
<reference evidence="2 3" key="1">
    <citation type="submission" date="2019-04" db="EMBL/GenBank/DDBJ databases">
        <title>High contiguity whole genome sequence and gene annotation resource for two Venturia nashicola isolates.</title>
        <authorList>
            <person name="Prokchorchik M."/>
            <person name="Won K."/>
            <person name="Lee Y."/>
            <person name="Choi E.D."/>
            <person name="Segonzac C."/>
            <person name="Sohn K.H."/>
        </authorList>
    </citation>
    <scope>NUCLEOTIDE SEQUENCE [LARGE SCALE GENOMIC DNA]</scope>
    <source>
        <strain evidence="2 3">PRI2</strain>
    </source>
</reference>